<evidence type="ECO:0000256" key="1">
    <source>
        <dbReference type="ARBA" id="ARBA00022617"/>
    </source>
</evidence>
<keyword evidence="8" id="KW-1185">Reference proteome</keyword>
<dbReference type="PROSITE" id="PS51007">
    <property type="entry name" value="CYTC"/>
    <property type="match status" value="1"/>
</dbReference>
<keyword evidence="3 4" id="KW-0408">Iron</keyword>
<keyword evidence="1 4" id="KW-0349">Heme</keyword>
<protein>
    <submittedName>
        <fullName evidence="7">Cytochrome c</fullName>
    </submittedName>
</protein>
<name>A0A1H3Z2U5_9FLAO</name>
<evidence type="ECO:0000259" key="6">
    <source>
        <dbReference type="PROSITE" id="PS51007"/>
    </source>
</evidence>
<dbReference type="STRING" id="150146.SAMN05443667_102222"/>
<proteinExistence type="predicted"/>
<organism evidence="7 8">
    <name type="scientific">Flavobacterium gillisiae</name>
    <dbReference type="NCBI Taxonomy" id="150146"/>
    <lineage>
        <taxon>Bacteria</taxon>
        <taxon>Pseudomonadati</taxon>
        <taxon>Bacteroidota</taxon>
        <taxon>Flavobacteriia</taxon>
        <taxon>Flavobacteriales</taxon>
        <taxon>Flavobacteriaceae</taxon>
        <taxon>Flavobacterium</taxon>
    </lineage>
</organism>
<gene>
    <name evidence="7" type="ORF">SAMN05443667_102222</name>
</gene>
<dbReference type="Proteomes" id="UP000198951">
    <property type="component" value="Unassembled WGS sequence"/>
</dbReference>
<evidence type="ECO:0000313" key="8">
    <source>
        <dbReference type="Proteomes" id="UP000198951"/>
    </source>
</evidence>
<dbReference type="GO" id="GO:0046872">
    <property type="term" value="F:metal ion binding"/>
    <property type="evidence" value="ECO:0007669"/>
    <property type="project" value="UniProtKB-KW"/>
</dbReference>
<feature type="domain" description="Cytochrome c" evidence="6">
    <location>
        <begin position="46"/>
        <end position="136"/>
    </location>
</feature>
<evidence type="ECO:0000256" key="3">
    <source>
        <dbReference type="ARBA" id="ARBA00023004"/>
    </source>
</evidence>
<reference evidence="8" key="1">
    <citation type="submission" date="2016-10" db="EMBL/GenBank/DDBJ databases">
        <authorList>
            <person name="Varghese N."/>
            <person name="Submissions S."/>
        </authorList>
    </citation>
    <scope>NUCLEOTIDE SEQUENCE [LARGE SCALE GENOMIC DNA]</scope>
    <source>
        <strain evidence="8">DSM 22376</strain>
    </source>
</reference>
<dbReference type="OrthoDB" id="9814063at2"/>
<dbReference type="GO" id="GO:0009055">
    <property type="term" value="F:electron transfer activity"/>
    <property type="evidence" value="ECO:0007669"/>
    <property type="project" value="InterPro"/>
</dbReference>
<keyword evidence="2 4" id="KW-0479">Metal-binding</keyword>
<dbReference type="GO" id="GO:0020037">
    <property type="term" value="F:heme binding"/>
    <property type="evidence" value="ECO:0007669"/>
    <property type="project" value="InterPro"/>
</dbReference>
<dbReference type="Gene3D" id="1.10.760.10">
    <property type="entry name" value="Cytochrome c-like domain"/>
    <property type="match status" value="1"/>
</dbReference>
<accession>A0A1H3Z2U5</accession>
<evidence type="ECO:0000256" key="5">
    <source>
        <dbReference type="SAM" id="MobiDB-lite"/>
    </source>
</evidence>
<dbReference type="RefSeq" id="WP_091085403.1">
    <property type="nucleotide sequence ID" value="NZ_FNRD01000002.1"/>
</dbReference>
<evidence type="ECO:0000256" key="4">
    <source>
        <dbReference type="PROSITE-ProRule" id="PRU00433"/>
    </source>
</evidence>
<feature type="region of interest" description="Disordered" evidence="5">
    <location>
        <begin position="23"/>
        <end position="42"/>
    </location>
</feature>
<dbReference type="EMBL" id="FNRD01000002">
    <property type="protein sequence ID" value="SEA17721.1"/>
    <property type="molecule type" value="Genomic_DNA"/>
</dbReference>
<evidence type="ECO:0000313" key="7">
    <source>
        <dbReference type="EMBL" id="SEA17721.1"/>
    </source>
</evidence>
<evidence type="ECO:0000256" key="2">
    <source>
        <dbReference type="ARBA" id="ARBA00022723"/>
    </source>
</evidence>
<dbReference type="AlphaFoldDB" id="A0A1H3Z2U5"/>
<dbReference type="PROSITE" id="PS51257">
    <property type="entry name" value="PROKAR_LIPOPROTEIN"/>
    <property type="match status" value="1"/>
</dbReference>
<dbReference type="InterPro" id="IPR009056">
    <property type="entry name" value="Cyt_c-like_dom"/>
</dbReference>
<dbReference type="SUPFAM" id="SSF46626">
    <property type="entry name" value="Cytochrome c"/>
    <property type="match status" value="1"/>
</dbReference>
<dbReference type="InterPro" id="IPR036909">
    <property type="entry name" value="Cyt_c-like_dom_sf"/>
</dbReference>
<sequence length="137" mass="14527">MKKIVIIAIALVAFSCKGKEEESFGKEEPAASTEASSEGMPAVAQTPEELGATLFKGKGNCATCHQVDTKTIGPSVQDIAAVYKAKGGNIVAFLKDDAKPLVDPSQYEVMKANFAITKAMSIEELQGLEAYINSNLK</sequence>
<dbReference type="Pfam" id="PF00034">
    <property type="entry name" value="Cytochrom_C"/>
    <property type="match status" value="1"/>
</dbReference>